<evidence type="ECO:0000313" key="2">
    <source>
        <dbReference type="EMBL" id="MFC4195650.1"/>
    </source>
</evidence>
<sequence length="198" mass="23258">MKKHKPKPEDAVKDEHQIEDIPVAGAELFQFLLDGPELRIKQSPSKENKEKEFERLAILGASQISLDAIKNFVLHTAKAHQVTFPQVYYKEMFRLKGWKVQGANVYRKPWLVAKYTVEVIYGRFTKDILMAIQLQNPYIVAGVRRFKHFQYLNEAGQSKLEQFIDEAVEVMKNSTTWYEFRVKMFEQHGVPYQMDLFN</sequence>
<keyword evidence="3" id="KW-1185">Reference proteome</keyword>
<protein>
    <submittedName>
        <fullName evidence="2">P63C domain-containing protein</fullName>
    </submittedName>
</protein>
<dbReference type="Proteomes" id="UP001595792">
    <property type="component" value="Unassembled WGS sequence"/>
</dbReference>
<proteinExistence type="predicted"/>
<dbReference type="Pfam" id="PF10546">
    <property type="entry name" value="P63C"/>
    <property type="match status" value="1"/>
</dbReference>
<accession>A0ABV8NFC8</accession>
<evidence type="ECO:0000259" key="1">
    <source>
        <dbReference type="Pfam" id="PF10546"/>
    </source>
</evidence>
<feature type="domain" description="Bacteriophage Mx8 p63 C-terminal" evidence="1">
    <location>
        <begin position="70"/>
        <end position="160"/>
    </location>
</feature>
<dbReference type="RefSeq" id="WP_378958958.1">
    <property type="nucleotide sequence ID" value="NZ_JBHRXC010000016.1"/>
</dbReference>
<organism evidence="2 3">
    <name type="scientific">Pedobacter jamesrossensis</name>
    <dbReference type="NCBI Taxonomy" id="1908238"/>
    <lineage>
        <taxon>Bacteria</taxon>
        <taxon>Pseudomonadati</taxon>
        <taxon>Bacteroidota</taxon>
        <taxon>Sphingobacteriia</taxon>
        <taxon>Sphingobacteriales</taxon>
        <taxon>Sphingobacteriaceae</taxon>
        <taxon>Pedobacter</taxon>
    </lineage>
</organism>
<gene>
    <name evidence="2" type="ORF">ACFOUY_02945</name>
</gene>
<dbReference type="InterPro" id="IPR018874">
    <property type="entry name" value="Phage_Mx8_p63_C"/>
</dbReference>
<dbReference type="EMBL" id="JBHSBY010000019">
    <property type="protein sequence ID" value="MFC4195650.1"/>
    <property type="molecule type" value="Genomic_DNA"/>
</dbReference>
<evidence type="ECO:0000313" key="3">
    <source>
        <dbReference type="Proteomes" id="UP001595792"/>
    </source>
</evidence>
<reference evidence="3" key="1">
    <citation type="journal article" date="2019" name="Int. J. Syst. Evol. Microbiol.">
        <title>The Global Catalogue of Microorganisms (GCM) 10K type strain sequencing project: providing services to taxonomists for standard genome sequencing and annotation.</title>
        <authorList>
            <consortium name="The Broad Institute Genomics Platform"/>
            <consortium name="The Broad Institute Genome Sequencing Center for Infectious Disease"/>
            <person name="Wu L."/>
            <person name="Ma J."/>
        </authorList>
    </citation>
    <scope>NUCLEOTIDE SEQUENCE [LARGE SCALE GENOMIC DNA]</scope>
    <source>
        <strain evidence="3">CCM 8689</strain>
    </source>
</reference>
<name>A0ABV8NFC8_9SPHI</name>
<comment type="caution">
    <text evidence="2">The sequence shown here is derived from an EMBL/GenBank/DDBJ whole genome shotgun (WGS) entry which is preliminary data.</text>
</comment>